<dbReference type="GO" id="GO:0006083">
    <property type="term" value="P:acetate metabolic process"/>
    <property type="evidence" value="ECO:0007669"/>
    <property type="project" value="TreeGrafter"/>
</dbReference>
<comment type="subunit">
    <text evidence="9">Homodimer.</text>
</comment>
<feature type="binding site" evidence="9">
    <location>
        <position position="380"/>
    </location>
    <ligand>
        <name>Mg(2+)</name>
        <dbReference type="ChEBI" id="CHEBI:18420"/>
    </ligand>
</feature>
<protein>
    <recommendedName>
        <fullName evidence="9">Acetate kinase</fullName>
        <ecNumber evidence="9">2.7.2.1</ecNumber>
    </recommendedName>
    <alternativeName>
        <fullName evidence="9">Acetokinase</fullName>
    </alternativeName>
</protein>
<feature type="binding site" evidence="9">
    <location>
        <position position="15"/>
    </location>
    <ligand>
        <name>ATP</name>
        <dbReference type="ChEBI" id="CHEBI:30616"/>
    </ligand>
</feature>
<name>A0A1B3ZI10_9SPHN</name>
<dbReference type="SUPFAM" id="SSF53067">
    <property type="entry name" value="Actin-like ATPase domain"/>
    <property type="match status" value="2"/>
</dbReference>
<evidence type="ECO:0000256" key="6">
    <source>
        <dbReference type="ARBA" id="ARBA00022777"/>
    </source>
</evidence>
<feature type="site" description="Transition state stabilizer" evidence="9">
    <location>
        <position position="182"/>
    </location>
</feature>
<feature type="site" description="Transition state stabilizer" evidence="9">
    <location>
        <position position="242"/>
    </location>
</feature>
<keyword evidence="3 9" id="KW-0808">Transferase</keyword>
<dbReference type="PANTHER" id="PTHR21060:SF21">
    <property type="entry name" value="ACETATE KINASE"/>
    <property type="match status" value="1"/>
</dbReference>
<dbReference type="GO" id="GO:0000287">
    <property type="term" value="F:magnesium ion binding"/>
    <property type="evidence" value="ECO:0007669"/>
    <property type="project" value="UniProtKB-UniRule"/>
</dbReference>
<dbReference type="GO" id="GO:0005524">
    <property type="term" value="F:ATP binding"/>
    <property type="evidence" value="ECO:0007669"/>
    <property type="project" value="UniProtKB-KW"/>
</dbReference>
<keyword evidence="5 9" id="KW-0547">Nucleotide-binding</keyword>
<accession>A0A1B3ZI10</accession>
<dbReference type="Pfam" id="PF00871">
    <property type="entry name" value="Acetate_kinase"/>
    <property type="match status" value="1"/>
</dbReference>
<keyword evidence="8 9" id="KW-0460">Magnesium</keyword>
<dbReference type="InterPro" id="IPR023865">
    <property type="entry name" value="Aliphatic_acid_kinase_CS"/>
</dbReference>
<comment type="function">
    <text evidence="9">Catalyzes the formation of acetyl phosphate from acetate and ATP. Can also catalyze the reverse reaction.</text>
</comment>
<evidence type="ECO:0000313" key="12">
    <source>
        <dbReference type="Proteomes" id="UP000094256"/>
    </source>
</evidence>
<dbReference type="UniPathway" id="UPA00340">
    <property type="reaction ID" value="UER00458"/>
</dbReference>
<evidence type="ECO:0000256" key="10">
    <source>
        <dbReference type="RuleBase" id="RU003835"/>
    </source>
</evidence>
<dbReference type="HAMAP" id="MF_00020">
    <property type="entry name" value="Acetate_kinase"/>
    <property type="match status" value="1"/>
</dbReference>
<organism evidence="11 12">
    <name type="scientific">Sphingomonas panacis</name>
    <dbReference type="NCBI Taxonomy" id="1560345"/>
    <lineage>
        <taxon>Bacteria</taxon>
        <taxon>Pseudomonadati</taxon>
        <taxon>Pseudomonadota</taxon>
        <taxon>Alphaproteobacteria</taxon>
        <taxon>Sphingomonadales</taxon>
        <taxon>Sphingomonadaceae</taxon>
        <taxon>Sphingomonas</taxon>
    </lineage>
</organism>
<dbReference type="InterPro" id="IPR000890">
    <property type="entry name" value="Aliphatic_acid_kin_short-chain"/>
</dbReference>
<dbReference type="OrthoDB" id="9802453at2"/>
<evidence type="ECO:0000256" key="4">
    <source>
        <dbReference type="ARBA" id="ARBA00022723"/>
    </source>
</evidence>
<feature type="active site" description="Proton donor/acceptor" evidence="9">
    <location>
        <position position="151"/>
    </location>
</feature>
<sequence length="400" mass="42292">MKAVVSLNSGSSSIKFALYTLDASRPPELSASGKIEGIGIAPRLTARTVAGETLVDRAWPDGGASLTHSDLLKDLFDWAASHLDGREVIAIGHRVVHGGTEFAEPRLVDEALLGALDKLCPLAPLHQPHNLAAIRAINTLQPGLPQVACFDTAFHHDKPALATRLAIPRALHDQGIRRYGFHGLSYEYIAGRLAEIDPGLAKGRVIAAHLGNGASLCAMLDGKSIDTTMGFTALDGLMMGTRCGSIDPGAVLHLQTQMEMSAAEVETLLYKQSGLLGVSGLSSDMRALLASDAPEAEEAIALFAWRAAREVGALLASLGGLDGLVFTAGIGENGPDIRSRICGRLAWLGIEIDELANAGNGPLISLPDSRVKVLVIPTNEERMIATHTLKLVGREHETAR</sequence>
<keyword evidence="7 9" id="KW-0067">ATP-binding</keyword>
<evidence type="ECO:0000256" key="1">
    <source>
        <dbReference type="ARBA" id="ARBA00008748"/>
    </source>
</evidence>
<dbReference type="PROSITE" id="PS01075">
    <property type="entry name" value="ACETATE_KINASE_1"/>
    <property type="match status" value="1"/>
</dbReference>
<dbReference type="PIRSF" id="PIRSF000722">
    <property type="entry name" value="Acetate_prop_kin"/>
    <property type="match status" value="1"/>
</dbReference>
<dbReference type="GO" id="GO:0006085">
    <property type="term" value="P:acetyl-CoA biosynthetic process"/>
    <property type="evidence" value="ECO:0007669"/>
    <property type="project" value="UniProtKB-UniRule"/>
</dbReference>
<dbReference type="EC" id="2.7.2.1" evidence="9"/>
<comment type="subcellular location">
    <subcellularLocation>
        <location evidence="9">Cytoplasm</location>
    </subcellularLocation>
</comment>
<reference evidence="11 12" key="1">
    <citation type="submission" date="2016-01" db="EMBL/GenBank/DDBJ databases">
        <title>Complete genome and mega plasmid sequence of Sphingomonas panacis DCY99 elicits systemic resistance in rice to Xanthomonas oryzae.</title>
        <authorList>
            <person name="Kim Y.J."/>
            <person name="Yang D.C."/>
            <person name="Sing P."/>
        </authorList>
    </citation>
    <scope>NUCLEOTIDE SEQUENCE [LARGE SCALE GENOMIC DNA]</scope>
    <source>
        <strain evidence="11 12">DCY99</strain>
        <plasmid evidence="12">Plasmid</plasmid>
    </source>
</reference>
<proteinExistence type="inferred from homology"/>
<dbReference type="Proteomes" id="UP000094256">
    <property type="component" value="Plasmid unnamed"/>
</dbReference>
<feature type="binding site" evidence="9">
    <location>
        <position position="8"/>
    </location>
    <ligand>
        <name>Mg(2+)</name>
        <dbReference type="ChEBI" id="CHEBI:18420"/>
    </ligand>
</feature>
<keyword evidence="2 9" id="KW-0963">Cytoplasm</keyword>
<dbReference type="AlphaFoldDB" id="A0A1B3ZI10"/>
<evidence type="ECO:0000256" key="7">
    <source>
        <dbReference type="ARBA" id="ARBA00022840"/>
    </source>
</evidence>
<keyword evidence="12" id="KW-1185">Reference proteome</keyword>
<dbReference type="EMBL" id="CP014169">
    <property type="protein sequence ID" value="AOH87062.1"/>
    <property type="molecule type" value="Genomic_DNA"/>
</dbReference>
<feature type="binding site" evidence="9">
    <location>
        <position position="94"/>
    </location>
    <ligand>
        <name>substrate</name>
    </ligand>
</feature>
<keyword evidence="4 9" id="KW-0479">Metal-binding</keyword>
<dbReference type="PRINTS" id="PR00471">
    <property type="entry name" value="ACETATEKNASE"/>
</dbReference>
<comment type="pathway">
    <text evidence="9">Metabolic intermediate biosynthesis; acetyl-CoA biosynthesis; acetyl-CoA from acetate: step 1/2.</text>
</comment>
<evidence type="ECO:0000256" key="5">
    <source>
        <dbReference type="ARBA" id="ARBA00022741"/>
    </source>
</evidence>
<comment type="cofactor">
    <cofactor evidence="9">
        <name>Mg(2+)</name>
        <dbReference type="ChEBI" id="CHEBI:18420"/>
    </cofactor>
    <cofactor evidence="9">
        <name>Mn(2+)</name>
        <dbReference type="ChEBI" id="CHEBI:29035"/>
    </cofactor>
    <text evidence="9">Mg(2+). Can also accept Mn(2+).</text>
</comment>
<dbReference type="Gene3D" id="3.30.420.40">
    <property type="match status" value="2"/>
</dbReference>
<dbReference type="NCBIfam" id="TIGR00016">
    <property type="entry name" value="ackA"/>
    <property type="match status" value="1"/>
</dbReference>
<dbReference type="KEGG" id="span:AWL63_23010"/>
<feature type="binding site" evidence="9">
    <location>
        <begin position="329"/>
        <end position="333"/>
    </location>
    <ligand>
        <name>ATP</name>
        <dbReference type="ChEBI" id="CHEBI:30616"/>
    </ligand>
</feature>
<dbReference type="PROSITE" id="PS01076">
    <property type="entry name" value="ACETATE_KINASE_2"/>
    <property type="match status" value="1"/>
</dbReference>
<evidence type="ECO:0000313" key="11">
    <source>
        <dbReference type="EMBL" id="AOH87062.1"/>
    </source>
</evidence>
<dbReference type="GO" id="GO:0005829">
    <property type="term" value="C:cytosol"/>
    <property type="evidence" value="ECO:0007669"/>
    <property type="project" value="TreeGrafter"/>
</dbReference>
<evidence type="ECO:0000256" key="9">
    <source>
        <dbReference type="HAMAP-Rule" id="MF_00020"/>
    </source>
</evidence>
<comment type="catalytic activity">
    <reaction evidence="9">
        <text>acetate + ATP = acetyl phosphate + ADP</text>
        <dbReference type="Rhea" id="RHEA:11352"/>
        <dbReference type="ChEBI" id="CHEBI:22191"/>
        <dbReference type="ChEBI" id="CHEBI:30089"/>
        <dbReference type="ChEBI" id="CHEBI:30616"/>
        <dbReference type="ChEBI" id="CHEBI:456216"/>
        <dbReference type="EC" id="2.7.2.1"/>
    </reaction>
</comment>
<evidence type="ECO:0000256" key="3">
    <source>
        <dbReference type="ARBA" id="ARBA00022679"/>
    </source>
</evidence>
<evidence type="ECO:0000256" key="2">
    <source>
        <dbReference type="ARBA" id="ARBA00022490"/>
    </source>
</evidence>
<dbReference type="InterPro" id="IPR043129">
    <property type="entry name" value="ATPase_NBD"/>
</dbReference>
<feature type="binding site" evidence="9">
    <location>
        <begin position="284"/>
        <end position="286"/>
    </location>
    <ligand>
        <name>ATP</name>
        <dbReference type="ChEBI" id="CHEBI:30616"/>
    </ligand>
</feature>
<dbReference type="InterPro" id="IPR004372">
    <property type="entry name" value="Ac/propionate_kinase"/>
</dbReference>
<evidence type="ECO:0000256" key="8">
    <source>
        <dbReference type="ARBA" id="ARBA00022842"/>
    </source>
</evidence>
<dbReference type="NCBIfam" id="NF005462">
    <property type="entry name" value="PRK07058.1"/>
    <property type="match status" value="1"/>
</dbReference>
<gene>
    <name evidence="9" type="primary">ackA</name>
    <name evidence="11" type="ORF">AWL63_23010</name>
</gene>
<feature type="binding site" evidence="9">
    <location>
        <begin position="209"/>
        <end position="213"/>
    </location>
    <ligand>
        <name>ATP</name>
        <dbReference type="ChEBI" id="CHEBI:30616"/>
    </ligand>
</feature>
<dbReference type="PANTHER" id="PTHR21060">
    <property type="entry name" value="ACETATE KINASE"/>
    <property type="match status" value="1"/>
</dbReference>
<keyword evidence="11" id="KW-0614">Plasmid</keyword>
<dbReference type="GO" id="GO:0008776">
    <property type="term" value="F:acetate kinase activity"/>
    <property type="evidence" value="ECO:0007669"/>
    <property type="project" value="UniProtKB-UniRule"/>
</dbReference>
<keyword evidence="6 9" id="KW-0418">Kinase</keyword>
<comment type="similarity">
    <text evidence="1 9 10">Belongs to the acetokinase family.</text>
</comment>
<dbReference type="RefSeq" id="WP_069207631.1">
    <property type="nucleotide sequence ID" value="NZ_CP014169.1"/>
</dbReference>
<geneLocation type="plasmid" evidence="12"/>